<proteinExistence type="predicted"/>
<keyword evidence="1" id="KW-0812">Transmembrane</keyword>
<keyword evidence="1" id="KW-0472">Membrane</keyword>
<name>A0AAQ2Y0L8_9VIBR</name>
<feature type="transmembrane region" description="Helical" evidence="1">
    <location>
        <begin position="99"/>
        <end position="119"/>
    </location>
</feature>
<dbReference type="EMBL" id="CP117988">
    <property type="protein sequence ID" value="WDG09638.1"/>
    <property type="molecule type" value="Genomic_DNA"/>
</dbReference>
<evidence type="ECO:0000313" key="2">
    <source>
        <dbReference type="EMBL" id="WDG09638.1"/>
    </source>
</evidence>
<gene>
    <name evidence="2" type="ORF">PUN50_07140</name>
</gene>
<accession>A0AAQ2Y0L8</accession>
<reference evidence="2" key="1">
    <citation type="submission" date="2023-02" db="EMBL/GenBank/DDBJ databases">
        <title>Isolation, identification, and genome analysis of Vibrio campbellii in the Penaeus vannamei larvae stage.</title>
        <authorList>
            <person name="Huang T."/>
            <person name="Zhang B."/>
        </authorList>
    </citation>
    <scope>NUCLEOTIDE SEQUENCE</scope>
    <source>
        <strain evidence="2">20220413_1</strain>
    </source>
</reference>
<dbReference type="Proteomes" id="UP001219537">
    <property type="component" value="Chromosome 1"/>
</dbReference>
<dbReference type="RefSeq" id="WP_039839640.1">
    <property type="nucleotide sequence ID" value="NZ_CP117988.1"/>
</dbReference>
<evidence type="ECO:0000256" key="1">
    <source>
        <dbReference type="SAM" id="Phobius"/>
    </source>
</evidence>
<evidence type="ECO:0000313" key="3">
    <source>
        <dbReference type="Proteomes" id="UP001219537"/>
    </source>
</evidence>
<sequence length="193" mass="21038">MSLSVLAIENISEVLAAIATATAGIAGFLSAYASNAGRNAAMAEDNSLNLENDVRLDIVRRELSRQKSLAKWQGLSATLLTISQYVVGGVLTTSFIQDMLSSQVVGFLGLLVLISSLIHQHFRPDLKARFAKERIVILTDLERVLEDEIFSITSGALPDTSIYELRKRVTKALKEIELSELQDTGKIESEAST</sequence>
<feature type="transmembrane region" description="Helical" evidence="1">
    <location>
        <begin position="14"/>
        <end position="33"/>
    </location>
</feature>
<feature type="transmembrane region" description="Helical" evidence="1">
    <location>
        <begin position="69"/>
        <end position="87"/>
    </location>
</feature>
<protein>
    <submittedName>
        <fullName evidence="2">Uncharacterized protein</fullName>
    </submittedName>
</protein>
<organism evidence="2 3">
    <name type="scientific">Vibrio campbellii</name>
    <dbReference type="NCBI Taxonomy" id="680"/>
    <lineage>
        <taxon>Bacteria</taxon>
        <taxon>Pseudomonadati</taxon>
        <taxon>Pseudomonadota</taxon>
        <taxon>Gammaproteobacteria</taxon>
        <taxon>Vibrionales</taxon>
        <taxon>Vibrionaceae</taxon>
        <taxon>Vibrio</taxon>
    </lineage>
</organism>
<keyword evidence="1" id="KW-1133">Transmembrane helix</keyword>
<dbReference type="AlphaFoldDB" id="A0AAQ2Y0L8"/>